<dbReference type="Gramene" id="EFJ17874">
    <property type="protein sequence ID" value="EFJ17874"/>
    <property type="gene ID" value="SELMODRAFT_420626"/>
</dbReference>
<proteinExistence type="predicted"/>
<name>D8SCL3_SELML</name>
<dbReference type="AlphaFoldDB" id="D8SCL3"/>
<keyword evidence="3" id="KW-1185">Reference proteome</keyword>
<dbReference type="Proteomes" id="UP000001514">
    <property type="component" value="Unassembled WGS sequence"/>
</dbReference>
<evidence type="ECO:0000313" key="3">
    <source>
        <dbReference type="Proteomes" id="UP000001514"/>
    </source>
</evidence>
<evidence type="ECO:0000256" key="1">
    <source>
        <dbReference type="SAM" id="MobiDB-lite"/>
    </source>
</evidence>
<reference evidence="2 3" key="1">
    <citation type="journal article" date="2011" name="Science">
        <title>The Selaginella genome identifies genetic changes associated with the evolution of vascular plants.</title>
        <authorList>
            <person name="Banks J.A."/>
            <person name="Nishiyama T."/>
            <person name="Hasebe M."/>
            <person name="Bowman J.L."/>
            <person name="Gribskov M."/>
            <person name="dePamphilis C."/>
            <person name="Albert V.A."/>
            <person name="Aono N."/>
            <person name="Aoyama T."/>
            <person name="Ambrose B.A."/>
            <person name="Ashton N.W."/>
            <person name="Axtell M.J."/>
            <person name="Barker E."/>
            <person name="Barker M.S."/>
            <person name="Bennetzen J.L."/>
            <person name="Bonawitz N.D."/>
            <person name="Chapple C."/>
            <person name="Cheng C."/>
            <person name="Correa L.G."/>
            <person name="Dacre M."/>
            <person name="DeBarry J."/>
            <person name="Dreyer I."/>
            <person name="Elias M."/>
            <person name="Engstrom E.M."/>
            <person name="Estelle M."/>
            <person name="Feng L."/>
            <person name="Finet C."/>
            <person name="Floyd S.K."/>
            <person name="Frommer W.B."/>
            <person name="Fujita T."/>
            <person name="Gramzow L."/>
            <person name="Gutensohn M."/>
            <person name="Harholt J."/>
            <person name="Hattori M."/>
            <person name="Heyl A."/>
            <person name="Hirai T."/>
            <person name="Hiwatashi Y."/>
            <person name="Ishikawa M."/>
            <person name="Iwata M."/>
            <person name="Karol K.G."/>
            <person name="Koehler B."/>
            <person name="Kolukisaoglu U."/>
            <person name="Kubo M."/>
            <person name="Kurata T."/>
            <person name="Lalonde S."/>
            <person name="Li K."/>
            <person name="Li Y."/>
            <person name="Litt A."/>
            <person name="Lyons E."/>
            <person name="Manning G."/>
            <person name="Maruyama T."/>
            <person name="Michael T.P."/>
            <person name="Mikami K."/>
            <person name="Miyazaki S."/>
            <person name="Morinaga S."/>
            <person name="Murata T."/>
            <person name="Mueller-Roeber B."/>
            <person name="Nelson D.R."/>
            <person name="Obara M."/>
            <person name="Oguri Y."/>
            <person name="Olmstead R.G."/>
            <person name="Onodera N."/>
            <person name="Petersen B.L."/>
            <person name="Pils B."/>
            <person name="Prigge M."/>
            <person name="Rensing S.A."/>
            <person name="Riano-Pachon D.M."/>
            <person name="Roberts A.W."/>
            <person name="Sato Y."/>
            <person name="Scheller H.V."/>
            <person name="Schulz B."/>
            <person name="Schulz C."/>
            <person name="Shakirov E.V."/>
            <person name="Shibagaki N."/>
            <person name="Shinohara N."/>
            <person name="Shippen D.E."/>
            <person name="Soerensen I."/>
            <person name="Sotooka R."/>
            <person name="Sugimoto N."/>
            <person name="Sugita M."/>
            <person name="Sumikawa N."/>
            <person name="Tanurdzic M."/>
            <person name="Theissen G."/>
            <person name="Ulvskov P."/>
            <person name="Wakazuki S."/>
            <person name="Weng J.K."/>
            <person name="Willats W.W."/>
            <person name="Wipf D."/>
            <person name="Wolf P.G."/>
            <person name="Yang L."/>
            <person name="Zimmer A.D."/>
            <person name="Zhu Q."/>
            <person name="Mitros T."/>
            <person name="Hellsten U."/>
            <person name="Loque D."/>
            <person name="Otillar R."/>
            <person name="Salamov A."/>
            <person name="Schmutz J."/>
            <person name="Shapiro H."/>
            <person name="Lindquist E."/>
            <person name="Lucas S."/>
            <person name="Rokhsar D."/>
            <person name="Grigoriev I.V."/>
        </authorList>
    </citation>
    <scope>NUCLEOTIDE SEQUENCE [LARGE SCALE GENOMIC DNA]</scope>
</reference>
<protein>
    <submittedName>
        <fullName evidence="2">Uncharacterized protein</fullName>
    </submittedName>
</protein>
<gene>
    <name evidence="2" type="ORF">SELMODRAFT_420626</name>
</gene>
<sequence length="213" mass="23109">MARNLDEHVSEHEPGADCPRDHASARVWDEPKLRCGRFHPLDPARISSARASTSAIASHGSNGSLAAQAEDSVHALLQAHMDVHRSSMAKQEQSQSFLLSLENMPEPCCPGLDALILAKDQRELDEVIPAGSALLKSSHRIAFQGVISENAIKDLGTTVKITWIARSRNHGEDNFGTTVKIPGLPDLKALDFTTLLHATDPNFRGKVILETVA</sequence>
<organism evidence="3">
    <name type="scientific">Selaginella moellendorffii</name>
    <name type="common">Spikemoss</name>
    <dbReference type="NCBI Taxonomy" id="88036"/>
    <lineage>
        <taxon>Eukaryota</taxon>
        <taxon>Viridiplantae</taxon>
        <taxon>Streptophyta</taxon>
        <taxon>Embryophyta</taxon>
        <taxon>Tracheophyta</taxon>
        <taxon>Lycopodiopsida</taxon>
        <taxon>Selaginellales</taxon>
        <taxon>Selaginellaceae</taxon>
        <taxon>Selaginella</taxon>
    </lineage>
</organism>
<dbReference type="KEGG" id="smo:SELMODRAFT_420626"/>
<dbReference type="InParanoid" id="D8SCL3"/>
<dbReference type="EMBL" id="GL377612">
    <property type="protein sequence ID" value="EFJ17874.1"/>
    <property type="molecule type" value="Genomic_DNA"/>
</dbReference>
<dbReference type="HOGENOM" id="CLU_1296292_0_0_1"/>
<evidence type="ECO:0000313" key="2">
    <source>
        <dbReference type="EMBL" id="EFJ17874.1"/>
    </source>
</evidence>
<feature type="region of interest" description="Disordered" evidence="1">
    <location>
        <begin position="1"/>
        <end position="23"/>
    </location>
</feature>
<accession>D8SCL3</accession>